<dbReference type="Pfam" id="PF13563">
    <property type="entry name" value="2_5_RNA_ligase2"/>
    <property type="match status" value="1"/>
</dbReference>
<dbReference type="OrthoDB" id="7210484at2"/>
<organism evidence="1 2">
    <name type="scientific">Luteibacter rhizovicinus</name>
    <dbReference type="NCBI Taxonomy" id="242606"/>
    <lineage>
        <taxon>Bacteria</taxon>
        <taxon>Pseudomonadati</taxon>
        <taxon>Pseudomonadota</taxon>
        <taxon>Gammaproteobacteria</taxon>
        <taxon>Lysobacterales</taxon>
        <taxon>Rhodanobacteraceae</taxon>
        <taxon>Luteibacter</taxon>
    </lineage>
</organism>
<protein>
    <submittedName>
        <fullName evidence="1">2'-5' RNA ligase</fullName>
    </submittedName>
</protein>
<sequence>MSRTLLALLIPEAEPLVDELRQRYDPAARRGLGAHVTLVYPFLDSEAITADVMASLRHVVAGYEALRFRLERVRTFPSTIWLAPTPAEPIQALAASIEEAFPVRPSARQSFPEFVPHITAARNVSRELSSITGVLQERLDRLGPVACHCSAVALMESRDRRWHQMTTLALS</sequence>
<reference evidence="1 2" key="1">
    <citation type="submission" date="2019-03" db="EMBL/GenBank/DDBJ databases">
        <title>Above-ground endophytic microbial communities from plants in different locations in the United States.</title>
        <authorList>
            <person name="Frank C."/>
        </authorList>
    </citation>
    <scope>NUCLEOTIDE SEQUENCE [LARGE SCALE GENOMIC DNA]</scope>
    <source>
        <strain evidence="1 2">LP_13_YM</strain>
    </source>
</reference>
<dbReference type="EMBL" id="SMCS01000005">
    <property type="protein sequence ID" value="TCV93182.1"/>
    <property type="molecule type" value="Genomic_DNA"/>
</dbReference>
<dbReference type="InterPro" id="IPR050580">
    <property type="entry name" value="2H_phosphoesterase_YjcG-like"/>
</dbReference>
<keyword evidence="2" id="KW-1185">Reference proteome</keyword>
<dbReference type="PANTHER" id="PTHR40037">
    <property type="entry name" value="PHOSPHOESTERASE YJCG-RELATED"/>
    <property type="match status" value="1"/>
</dbReference>
<dbReference type="GO" id="GO:0016874">
    <property type="term" value="F:ligase activity"/>
    <property type="evidence" value="ECO:0007669"/>
    <property type="project" value="UniProtKB-KW"/>
</dbReference>
<dbReference type="InterPro" id="IPR009097">
    <property type="entry name" value="Cyclic_Pdiesterase"/>
</dbReference>
<gene>
    <name evidence="1" type="ORF">EC912_10542</name>
</gene>
<comment type="caution">
    <text evidence="1">The sequence shown here is derived from an EMBL/GenBank/DDBJ whole genome shotgun (WGS) entry which is preliminary data.</text>
</comment>
<dbReference type="AlphaFoldDB" id="A0A4R3YLX0"/>
<evidence type="ECO:0000313" key="2">
    <source>
        <dbReference type="Proteomes" id="UP000295645"/>
    </source>
</evidence>
<keyword evidence="1" id="KW-0436">Ligase</keyword>
<dbReference type="SUPFAM" id="SSF55144">
    <property type="entry name" value="LigT-like"/>
    <property type="match status" value="1"/>
</dbReference>
<evidence type="ECO:0000313" key="1">
    <source>
        <dbReference type="EMBL" id="TCV93182.1"/>
    </source>
</evidence>
<dbReference type="Proteomes" id="UP000295645">
    <property type="component" value="Unassembled WGS sequence"/>
</dbReference>
<dbReference type="Gene3D" id="3.90.1140.10">
    <property type="entry name" value="Cyclic phosphodiesterase"/>
    <property type="match status" value="1"/>
</dbReference>
<proteinExistence type="predicted"/>
<dbReference type="RefSeq" id="WP_132144788.1">
    <property type="nucleotide sequence ID" value="NZ_SMCS01000005.1"/>
</dbReference>
<name>A0A4R3YLX0_9GAMM</name>
<accession>A0A4R3YLX0</accession>
<dbReference type="PANTHER" id="PTHR40037:SF1">
    <property type="entry name" value="PHOSPHOESTERASE SAOUHSC_00951-RELATED"/>
    <property type="match status" value="1"/>
</dbReference>